<gene>
    <name evidence="3" type="ORF">CR513_09605</name>
</gene>
<protein>
    <submittedName>
        <fullName evidence="3">Uncharacterized protein</fullName>
    </submittedName>
</protein>
<evidence type="ECO:0000313" key="3">
    <source>
        <dbReference type="EMBL" id="RDY06411.1"/>
    </source>
</evidence>
<keyword evidence="2" id="KW-0812">Transmembrane</keyword>
<evidence type="ECO:0000256" key="1">
    <source>
        <dbReference type="SAM" id="MobiDB-lite"/>
    </source>
</evidence>
<feature type="transmembrane region" description="Helical" evidence="2">
    <location>
        <begin position="150"/>
        <end position="169"/>
    </location>
</feature>
<keyword evidence="4" id="KW-1185">Reference proteome</keyword>
<dbReference type="InterPro" id="IPR043502">
    <property type="entry name" value="DNA/RNA_pol_sf"/>
</dbReference>
<dbReference type="PANTHER" id="PTHR35046:SF26">
    <property type="entry name" value="RNA-DIRECTED DNA POLYMERASE"/>
    <property type="match status" value="1"/>
</dbReference>
<feature type="non-terminal residue" evidence="3">
    <location>
        <position position="1"/>
    </location>
</feature>
<keyword evidence="2" id="KW-0472">Membrane</keyword>
<keyword evidence="2" id="KW-1133">Transmembrane helix</keyword>
<dbReference type="SUPFAM" id="SSF56672">
    <property type="entry name" value="DNA/RNA polymerases"/>
    <property type="match status" value="1"/>
</dbReference>
<dbReference type="PANTHER" id="PTHR35046">
    <property type="entry name" value="ZINC KNUCKLE (CCHC-TYPE) FAMILY PROTEIN"/>
    <property type="match status" value="1"/>
</dbReference>
<name>A0A371HUE7_MUCPR</name>
<dbReference type="EMBL" id="QJKJ01001692">
    <property type="protein sequence ID" value="RDY06411.1"/>
    <property type="molecule type" value="Genomic_DNA"/>
</dbReference>
<comment type="caution">
    <text evidence="3">The sequence shown here is derived from an EMBL/GenBank/DDBJ whole genome shotgun (WGS) entry which is preliminary data.</text>
</comment>
<proteinExistence type="predicted"/>
<dbReference type="OrthoDB" id="1094981at2759"/>
<feature type="compositionally biased region" description="Basic and acidic residues" evidence="1">
    <location>
        <begin position="113"/>
        <end position="128"/>
    </location>
</feature>
<feature type="region of interest" description="Disordered" evidence="1">
    <location>
        <begin position="110"/>
        <end position="133"/>
    </location>
</feature>
<dbReference type="AlphaFoldDB" id="A0A371HUE7"/>
<dbReference type="Proteomes" id="UP000257109">
    <property type="component" value="Unassembled WGS sequence"/>
</dbReference>
<accession>A0A371HUE7</accession>
<evidence type="ECO:0000256" key="2">
    <source>
        <dbReference type="SAM" id="Phobius"/>
    </source>
</evidence>
<sequence length="274" mass="31980">MKTRAARKYNRKVIPRNFKTGDLVLKRITLSTDKNKLTPYWEGPFRIIEEVGQGAYLLENLEKKKLPRTWNAASLRMYYKLKRKVEVAFTLGNYDDMVLCDVVPMESCPRRSKQNEIKENKRERTRDKKTLKKKREKKMRKVLLAKREPLYAFPTMLLHAFSSSFVISLPTRMTYLLKVIKDMFPEDIPSGLPPLRGIKHHIDLSIGATLPNKVAYMMNLEEGKEIQNPVEKYLIPRLDDLLDKLHDSQMLFKIDLKNGLSYKGKGGGRMETNF</sequence>
<organism evidence="3 4">
    <name type="scientific">Mucuna pruriens</name>
    <name type="common">Velvet bean</name>
    <name type="synonym">Dolichos pruriens</name>
    <dbReference type="NCBI Taxonomy" id="157652"/>
    <lineage>
        <taxon>Eukaryota</taxon>
        <taxon>Viridiplantae</taxon>
        <taxon>Streptophyta</taxon>
        <taxon>Embryophyta</taxon>
        <taxon>Tracheophyta</taxon>
        <taxon>Spermatophyta</taxon>
        <taxon>Magnoliopsida</taxon>
        <taxon>eudicotyledons</taxon>
        <taxon>Gunneridae</taxon>
        <taxon>Pentapetalae</taxon>
        <taxon>rosids</taxon>
        <taxon>fabids</taxon>
        <taxon>Fabales</taxon>
        <taxon>Fabaceae</taxon>
        <taxon>Papilionoideae</taxon>
        <taxon>50 kb inversion clade</taxon>
        <taxon>NPAAA clade</taxon>
        <taxon>indigoferoid/millettioid clade</taxon>
        <taxon>Phaseoleae</taxon>
        <taxon>Mucuna</taxon>
    </lineage>
</organism>
<evidence type="ECO:0000313" key="4">
    <source>
        <dbReference type="Proteomes" id="UP000257109"/>
    </source>
</evidence>
<reference evidence="3" key="1">
    <citation type="submission" date="2018-05" db="EMBL/GenBank/DDBJ databases">
        <title>Draft genome of Mucuna pruriens seed.</title>
        <authorList>
            <person name="Nnadi N.E."/>
            <person name="Vos R."/>
            <person name="Hasami M.H."/>
            <person name="Devisetty U.K."/>
            <person name="Aguiy J.C."/>
        </authorList>
    </citation>
    <scope>NUCLEOTIDE SEQUENCE [LARGE SCALE GENOMIC DNA]</scope>
    <source>
        <strain evidence="3">JCA_2017</strain>
    </source>
</reference>